<organism evidence="1 2">
    <name type="scientific">Hymenobacter tibetensis</name>
    <dbReference type="NCBI Taxonomy" id="497967"/>
    <lineage>
        <taxon>Bacteria</taxon>
        <taxon>Pseudomonadati</taxon>
        <taxon>Bacteroidota</taxon>
        <taxon>Cytophagia</taxon>
        <taxon>Cytophagales</taxon>
        <taxon>Hymenobacteraceae</taxon>
        <taxon>Hymenobacter</taxon>
    </lineage>
</organism>
<reference evidence="1 2" key="1">
    <citation type="submission" date="2022-03" db="EMBL/GenBank/DDBJ databases">
        <title>Hymenobactersp. isolated from the air.</title>
        <authorList>
            <person name="Won M."/>
            <person name="Kwon S.-W."/>
        </authorList>
    </citation>
    <scope>NUCLEOTIDE SEQUENCE [LARGE SCALE GENOMIC DNA]</scope>
    <source>
        <strain evidence="1 2">KACC 21982</strain>
        <plasmid evidence="1 2">unnamed1</plasmid>
    </source>
</reference>
<protein>
    <submittedName>
        <fullName evidence="1">Uncharacterized protein</fullName>
    </submittedName>
</protein>
<dbReference type="EMBL" id="CP094670">
    <property type="protein sequence ID" value="UOG77364.1"/>
    <property type="molecule type" value="Genomic_DNA"/>
</dbReference>
<keyword evidence="1" id="KW-0614">Plasmid</keyword>
<sequence>MDKPTNNWWGRLAVLATCQLNPGGVADGQGRGVNAVALQVAAAHFWAYCGALGFGG</sequence>
<accession>A0ABY4D5Q4</accession>
<geneLocation type="plasmid" evidence="1 2">
    <name>unnamed1</name>
</geneLocation>
<gene>
    <name evidence="1" type="ORF">MTX78_23335</name>
</gene>
<proteinExistence type="predicted"/>
<keyword evidence="2" id="KW-1185">Reference proteome</keyword>
<name>A0ABY4D5Q4_9BACT</name>
<dbReference type="Proteomes" id="UP000831113">
    <property type="component" value="Plasmid unnamed1"/>
</dbReference>
<evidence type="ECO:0000313" key="2">
    <source>
        <dbReference type="Proteomes" id="UP000831113"/>
    </source>
</evidence>
<dbReference type="RefSeq" id="WP_243803116.1">
    <property type="nucleotide sequence ID" value="NZ_CP094670.1"/>
</dbReference>
<evidence type="ECO:0000313" key="1">
    <source>
        <dbReference type="EMBL" id="UOG77364.1"/>
    </source>
</evidence>